<accession>A0A6I2L6D9</accession>
<feature type="signal peptide" evidence="1">
    <location>
        <begin position="1"/>
        <end position="18"/>
    </location>
</feature>
<dbReference type="RefSeq" id="WP_154380552.1">
    <property type="nucleotide sequence ID" value="NZ_WKJK01000013.1"/>
</dbReference>
<name>A0A6I2L6D9_9BURK</name>
<gene>
    <name evidence="2" type="ORF">GJ699_22570</name>
</gene>
<dbReference type="Proteomes" id="UP000433309">
    <property type="component" value="Unassembled WGS sequence"/>
</dbReference>
<keyword evidence="3" id="KW-1185">Reference proteome</keyword>
<feature type="chain" id="PRO_5026074718" evidence="1">
    <location>
        <begin position="19"/>
        <end position="133"/>
    </location>
</feature>
<evidence type="ECO:0000256" key="1">
    <source>
        <dbReference type="SAM" id="SignalP"/>
    </source>
</evidence>
<keyword evidence="1" id="KW-0732">Signal</keyword>
<reference evidence="2 3" key="1">
    <citation type="submission" date="2019-11" db="EMBL/GenBank/DDBJ databases">
        <title>Novel species isolated from a subtropical stream in China.</title>
        <authorList>
            <person name="Lu H."/>
        </authorList>
    </citation>
    <scope>NUCLEOTIDE SEQUENCE [LARGE SCALE GENOMIC DNA]</scope>
    <source>
        <strain evidence="2 3">FT80W</strain>
    </source>
</reference>
<comment type="caution">
    <text evidence="2">The sequence shown here is derived from an EMBL/GenBank/DDBJ whole genome shotgun (WGS) entry which is preliminary data.</text>
</comment>
<dbReference type="EMBL" id="WKJK01000013">
    <property type="protein sequence ID" value="MRW92787.1"/>
    <property type="molecule type" value="Genomic_DNA"/>
</dbReference>
<dbReference type="AlphaFoldDB" id="A0A6I2L6D9"/>
<organism evidence="2 3">
    <name type="scientific">Duganella guangzhouensis</name>
    <dbReference type="NCBI Taxonomy" id="2666084"/>
    <lineage>
        <taxon>Bacteria</taxon>
        <taxon>Pseudomonadati</taxon>
        <taxon>Pseudomonadota</taxon>
        <taxon>Betaproteobacteria</taxon>
        <taxon>Burkholderiales</taxon>
        <taxon>Oxalobacteraceae</taxon>
        <taxon>Telluria group</taxon>
        <taxon>Duganella</taxon>
    </lineage>
</organism>
<sequence length="133" mass="14650">MRLFLVVMLGCCAVQASAQTFNEADKVSVKLGVRRDFLTAVSGACGRLFPEHAPQYQSAVQSWRQANEAGLKRADTLMLTRSSREDAQAMRPLVDEEKRTLQSWQTGKLGISQQKAPTMADCDKLYASLGTLP</sequence>
<protein>
    <submittedName>
        <fullName evidence="2">Uncharacterized protein</fullName>
    </submittedName>
</protein>
<proteinExistence type="predicted"/>
<evidence type="ECO:0000313" key="3">
    <source>
        <dbReference type="Proteomes" id="UP000433309"/>
    </source>
</evidence>
<evidence type="ECO:0000313" key="2">
    <source>
        <dbReference type="EMBL" id="MRW92787.1"/>
    </source>
</evidence>